<comment type="caution">
    <text evidence="1">The sequence shown here is derived from an EMBL/GenBank/DDBJ whole genome shotgun (WGS) entry which is preliminary data.</text>
</comment>
<sequence length="386" mass="44639">MLFSLNLQTPQCSVFALLNAEFLHFLDSSVNTDVFSEALFRTFPEMIEDVEVEVPSVCWNNKPTREKFHSLWEALPTTIAERQRLSDQISQAQDVIVFFNNTQTVLPELEPASLFEACKALTTHLFTRTKDLVQAKSQSNNSIEIHYQSFVRGNNNSHLCPICGTALLSQNRVSVADEDQWRSDYDHVLCKDKYPVYSVHPGNFIPTCHICNSKAKGAKDVLRAQSGQRRTAFYPLPPAQESCEPYISVTPQLSSRGDLVTDSWETPLTSVSISYVNAPAEVLNKIEVWKEIYQVPERVEQHLKANFFTRIASDLQPTNFDDFCQQLQRHTRNTPPDYKQSEWRFWWQKVYEFLGNQNQLYLHDVWLMVEWKQRQSNDADMAHEFS</sequence>
<gene>
    <name evidence="1" type="ORF">GBAG_0447</name>
</gene>
<dbReference type="AlphaFoldDB" id="A0A085GKN5"/>
<dbReference type="Proteomes" id="UP000028653">
    <property type="component" value="Unassembled WGS sequence"/>
</dbReference>
<organism evidence="1 2">
    <name type="scientific">Buttiauxella agrestis ATCC 33320</name>
    <dbReference type="NCBI Taxonomy" id="1006004"/>
    <lineage>
        <taxon>Bacteria</taxon>
        <taxon>Pseudomonadati</taxon>
        <taxon>Pseudomonadota</taxon>
        <taxon>Gammaproteobacteria</taxon>
        <taxon>Enterobacterales</taxon>
        <taxon>Enterobacteriaceae</taxon>
        <taxon>Buttiauxella</taxon>
    </lineage>
</organism>
<dbReference type="eggNOG" id="COG1403">
    <property type="taxonomic scope" value="Bacteria"/>
</dbReference>
<evidence type="ECO:0000313" key="1">
    <source>
        <dbReference type="EMBL" id="KFC84280.1"/>
    </source>
</evidence>
<dbReference type="OrthoDB" id="9816185at2"/>
<proteinExistence type="predicted"/>
<accession>A0A085GKN5</accession>
<dbReference type="Gene3D" id="1.10.30.50">
    <property type="match status" value="1"/>
</dbReference>
<keyword evidence="2" id="KW-1185">Reference proteome</keyword>
<dbReference type="EMBL" id="JMPI01000011">
    <property type="protein sequence ID" value="KFC84280.1"/>
    <property type="molecule type" value="Genomic_DNA"/>
</dbReference>
<protein>
    <submittedName>
        <fullName evidence="1">Uncharacterized protein</fullName>
    </submittedName>
</protein>
<name>A0A085GKN5_9ENTR</name>
<dbReference type="STRING" id="1006004.GBAG_0447"/>
<reference evidence="1 2" key="1">
    <citation type="submission" date="2014-05" db="EMBL/GenBank/DDBJ databases">
        <title>ATOL: Assembling a taxonomically balanced genome-scale reconstruction of the evolutionary history of the Enterobacteriaceae.</title>
        <authorList>
            <person name="Plunkett G.III."/>
            <person name="Neeno-Eckwall E.C."/>
            <person name="Glasner J.D."/>
            <person name="Perna N.T."/>
        </authorList>
    </citation>
    <scope>NUCLEOTIDE SEQUENCE [LARGE SCALE GENOMIC DNA]</scope>
    <source>
        <strain evidence="1 2">ATCC 33320</strain>
    </source>
</reference>
<evidence type="ECO:0000313" key="2">
    <source>
        <dbReference type="Proteomes" id="UP000028653"/>
    </source>
</evidence>
<dbReference type="RefSeq" id="WP_034493078.1">
    <property type="nucleotide sequence ID" value="NZ_JMPI01000011.1"/>
</dbReference>